<protein>
    <submittedName>
        <fullName evidence="4">PAS domain-containing protein</fullName>
    </submittedName>
</protein>
<dbReference type="PROSITE" id="PS51832">
    <property type="entry name" value="HD_GYP"/>
    <property type="match status" value="1"/>
</dbReference>
<sequence length="702" mass="73760">MSEDGPGQDGAARRLRRAAILLGAGVVLAAIIGFVLVFRFAEANRDRDLGIWRDRLTISADARAAAVDDWISAERDMVATVARNPTLEFYLTERAAVGAADRVTDGAARLEMIRTYLLFSADQSGFNPPPGGAEIAANIPRARRGGLALVDMTGRLLSGTSWMPSYEALLTAYKAAPPEKGAVYIHDIYAGEAGEPTLALVAPVYALEGAADGVTGAPLGYVIAVRPAADLYSRLSQPGDVKAGIETVLLRSKAGRIEDLSALGKSVPADDRTLAASQALADPGLFVRGRDGQGHDVLATATPLKTIPALIMSSVEAGTALNDITARRNATLTIFGLVILCLAAAALLLWRYGASLRASASAARATAMAARYERLSAFLRGVSDAQPTGILAFDADGHCRFANERAAAAAGISDSDLSGKTARAIFGPTLGTGIEADNRAALTSSSPVSRSHTLALADGKRQILKADHMPLGNMEGDQGHRPGVLVVLEDVTALVSERERREDNLRQLVSTLTGVIDSRDPYAARHSRWVADLAKVLARDMGLDDVMVETAEVAGALLNLGKVLVPRALLTKNEALSAAELEDVRLNIQKSADLLQGVAFNGPVVATIRQAQAHWDGSGLPAGLAGSDILVTARILAVANAFVGMISARSHRAALPLETVIDLLLGQAGTLYDRRPVAALVNYLENQGGRALWAARALEPGE</sequence>
<dbReference type="InterPro" id="IPR035965">
    <property type="entry name" value="PAS-like_dom_sf"/>
</dbReference>
<evidence type="ECO:0000313" key="5">
    <source>
        <dbReference type="Proteomes" id="UP001141619"/>
    </source>
</evidence>
<dbReference type="PANTHER" id="PTHR45228">
    <property type="entry name" value="CYCLIC DI-GMP PHOSPHODIESTERASE TM_0186-RELATED"/>
    <property type="match status" value="1"/>
</dbReference>
<dbReference type="Pfam" id="PF13487">
    <property type="entry name" value="HD_5"/>
    <property type="match status" value="1"/>
</dbReference>
<feature type="transmembrane region" description="Helical" evidence="1">
    <location>
        <begin position="330"/>
        <end position="350"/>
    </location>
</feature>
<keyword evidence="5" id="KW-1185">Reference proteome</keyword>
<dbReference type="Gene3D" id="3.30.450.20">
    <property type="entry name" value="PAS domain"/>
    <property type="match status" value="1"/>
</dbReference>
<dbReference type="PANTHER" id="PTHR45228:SF4">
    <property type="entry name" value="LIPOPROTEIN"/>
    <property type="match status" value="1"/>
</dbReference>
<dbReference type="SUPFAM" id="SSF55785">
    <property type="entry name" value="PYP-like sensor domain (PAS domain)"/>
    <property type="match status" value="1"/>
</dbReference>
<dbReference type="CDD" id="cd00130">
    <property type="entry name" value="PAS"/>
    <property type="match status" value="1"/>
</dbReference>
<dbReference type="EMBL" id="JANWOI010000004">
    <property type="protein sequence ID" value="MDA5194491.1"/>
    <property type="molecule type" value="Genomic_DNA"/>
</dbReference>
<keyword evidence="1" id="KW-1133">Transmembrane helix</keyword>
<keyword evidence="1" id="KW-0812">Transmembrane</keyword>
<dbReference type="AlphaFoldDB" id="A0A9X3Z7T6"/>
<feature type="domain" description="PAS" evidence="2">
    <location>
        <begin position="375"/>
        <end position="421"/>
    </location>
</feature>
<accession>A0A9X3Z7T6</accession>
<feature type="domain" description="HD-GYP" evidence="3">
    <location>
        <begin position="501"/>
        <end position="696"/>
    </location>
</feature>
<dbReference type="RefSeq" id="WP_274944196.1">
    <property type="nucleotide sequence ID" value="NZ_JANWOI010000004.1"/>
</dbReference>
<reference evidence="4" key="2">
    <citation type="journal article" date="2023" name="Syst. Appl. Microbiol.">
        <title>Govania unica gen. nov., sp. nov., a rare biosphere bacterium that represents a novel family in the class Alphaproteobacteria.</title>
        <authorList>
            <person name="Vandamme P."/>
            <person name="Peeters C."/>
            <person name="Hettiarachchi A."/>
            <person name="Cnockaert M."/>
            <person name="Carlier A."/>
        </authorList>
    </citation>
    <scope>NUCLEOTIDE SEQUENCE</scope>
    <source>
        <strain evidence="4">LMG 31809</strain>
    </source>
</reference>
<comment type="caution">
    <text evidence="4">The sequence shown here is derived from an EMBL/GenBank/DDBJ whole genome shotgun (WGS) entry which is preliminary data.</text>
</comment>
<proteinExistence type="predicted"/>
<evidence type="ECO:0000313" key="4">
    <source>
        <dbReference type="EMBL" id="MDA5194491.1"/>
    </source>
</evidence>
<dbReference type="Proteomes" id="UP001141619">
    <property type="component" value="Unassembled WGS sequence"/>
</dbReference>
<dbReference type="InterPro" id="IPR037522">
    <property type="entry name" value="HD_GYP_dom"/>
</dbReference>
<feature type="transmembrane region" description="Helical" evidence="1">
    <location>
        <begin position="20"/>
        <end position="41"/>
    </location>
</feature>
<dbReference type="InterPro" id="IPR000014">
    <property type="entry name" value="PAS"/>
</dbReference>
<dbReference type="InterPro" id="IPR013656">
    <property type="entry name" value="PAS_4"/>
</dbReference>
<dbReference type="SMART" id="SM00091">
    <property type="entry name" value="PAS"/>
    <property type="match status" value="1"/>
</dbReference>
<organism evidence="4 5">
    <name type="scientific">Govanella unica</name>
    <dbReference type="NCBI Taxonomy" id="2975056"/>
    <lineage>
        <taxon>Bacteria</taxon>
        <taxon>Pseudomonadati</taxon>
        <taxon>Pseudomonadota</taxon>
        <taxon>Alphaproteobacteria</taxon>
        <taxon>Emcibacterales</taxon>
        <taxon>Govanellaceae</taxon>
        <taxon>Govanella</taxon>
    </lineage>
</organism>
<keyword evidence="1" id="KW-0472">Membrane</keyword>
<name>A0A9X3Z7T6_9PROT</name>
<reference evidence="4" key="1">
    <citation type="submission" date="2022-08" db="EMBL/GenBank/DDBJ databases">
        <authorList>
            <person name="Vandamme P."/>
            <person name="Hettiarachchi A."/>
            <person name="Peeters C."/>
            <person name="Cnockaert M."/>
            <person name="Carlier A."/>
        </authorList>
    </citation>
    <scope>NUCLEOTIDE SEQUENCE</scope>
    <source>
        <strain evidence="4">LMG 31809</strain>
    </source>
</reference>
<dbReference type="GO" id="GO:0008081">
    <property type="term" value="F:phosphoric diester hydrolase activity"/>
    <property type="evidence" value="ECO:0007669"/>
    <property type="project" value="UniProtKB-ARBA"/>
</dbReference>
<dbReference type="Gene3D" id="1.10.3210.10">
    <property type="entry name" value="Hypothetical protein af1432"/>
    <property type="match status" value="1"/>
</dbReference>
<dbReference type="PROSITE" id="PS50112">
    <property type="entry name" value="PAS"/>
    <property type="match status" value="1"/>
</dbReference>
<dbReference type="CDD" id="cd00077">
    <property type="entry name" value="HDc"/>
    <property type="match status" value="1"/>
</dbReference>
<dbReference type="InterPro" id="IPR003607">
    <property type="entry name" value="HD/PDEase_dom"/>
</dbReference>
<dbReference type="InterPro" id="IPR052020">
    <property type="entry name" value="Cyclic_di-GMP/3'3'-cGAMP_PDE"/>
</dbReference>
<evidence type="ECO:0000259" key="3">
    <source>
        <dbReference type="PROSITE" id="PS51832"/>
    </source>
</evidence>
<evidence type="ECO:0000259" key="2">
    <source>
        <dbReference type="PROSITE" id="PS50112"/>
    </source>
</evidence>
<evidence type="ECO:0000256" key="1">
    <source>
        <dbReference type="SAM" id="Phobius"/>
    </source>
</evidence>
<dbReference type="Pfam" id="PF08448">
    <property type="entry name" value="PAS_4"/>
    <property type="match status" value="1"/>
</dbReference>
<dbReference type="SUPFAM" id="SSF109604">
    <property type="entry name" value="HD-domain/PDEase-like"/>
    <property type="match status" value="1"/>
</dbReference>
<gene>
    <name evidence="4" type="ORF">NYP16_11065</name>
</gene>